<dbReference type="InParanoid" id="A0A507B069"/>
<dbReference type="OrthoDB" id="6359816at2759"/>
<evidence type="ECO:0000313" key="3">
    <source>
        <dbReference type="Proteomes" id="UP000319257"/>
    </source>
</evidence>
<dbReference type="GeneID" id="41971226"/>
<dbReference type="PROSITE" id="PS50097">
    <property type="entry name" value="BTB"/>
    <property type="match status" value="1"/>
</dbReference>
<dbReference type="EMBL" id="SKBQ01000017">
    <property type="protein sequence ID" value="TPX16485.1"/>
    <property type="molecule type" value="Genomic_DNA"/>
</dbReference>
<accession>A0A507B069</accession>
<dbReference type="InterPro" id="IPR011333">
    <property type="entry name" value="SKP1/BTB/POZ_sf"/>
</dbReference>
<proteinExistence type="predicted"/>
<dbReference type="Pfam" id="PF00651">
    <property type="entry name" value="BTB"/>
    <property type="match status" value="1"/>
</dbReference>
<evidence type="ECO:0000313" key="2">
    <source>
        <dbReference type="EMBL" id="TPX16485.1"/>
    </source>
</evidence>
<dbReference type="STRING" id="1093900.A0A507B069"/>
<dbReference type="SUPFAM" id="SSF54695">
    <property type="entry name" value="POZ domain"/>
    <property type="match status" value="1"/>
</dbReference>
<dbReference type="Gene3D" id="3.30.710.10">
    <property type="entry name" value="Potassium Channel Kv1.1, Chain A"/>
    <property type="match status" value="1"/>
</dbReference>
<comment type="caution">
    <text evidence="2">The sequence shown here is derived from an EMBL/GenBank/DDBJ whole genome shotgun (WGS) entry which is preliminary data.</text>
</comment>
<evidence type="ECO:0000259" key="1">
    <source>
        <dbReference type="PROSITE" id="PS50097"/>
    </source>
</evidence>
<organism evidence="2 3">
    <name type="scientific">Thyridium curvatum</name>
    <dbReference type="NCBI Taxonomy" id="1093900"/>
    <lineage>
        <taxon>Eukaryota</taxon>
        <taxon>Fungi</taxon>
        <taxon>Dikarya</taxon>
        <taxon>Ascomycota</taxon>
        <taxon>Pezizomycotina</taxon>
        <taxon>Sordariomycetes</taxon>
        <taxon>Sordariomycetidae</taxon>
        <taxon>Thyridiales</taxon>
        <taxon>Thyridiaceae</taxon>
        <taxon>Thyridium</taxon>
    </lineage>
</organism>
<dbReference type="RefSeq" id="XP_030998196.1">
    <property type="nucleotide sequence ID" value="XM_031138116.1"/>
</dbReference>
<feature type="domain" description="BTB" evidence="1">
    <location>
        <begin position="40"/>
        <end position="107"/>
    </location>
</feature>
<dbReference type="InterPro" id="IPR000210">
    <property type="entry name" value="BTB/POZ_dom"/>
</dbReference>
<dbReference type="SMART" id="SM00225">
    <property type="entry name" value="BTB"/>
    <property type="match status" value="1"/>
</dbReference>
<reference evidence="2 3" key="1">
    <citation type="submission" date="2019-06" db="EMBL/GenBank/DDBJ databases">
        <title>Draft genome sequence of the filamentous fungus Phialemoniopsis curvata isolated from diesel fuel.</title>
        <authorList>
            <person name="Varaljay V.A."/>
            <person name="Lyon W.J."/>
            <person name="Crouch A.L."/>
            <person name="Drake C.E."/>
            <person name="Hollomon J.M."/>
            <person name="Nadeau L.J."/>
            <person name="Nunn H.S."/>
            <person name="Stevenson B.S."/>
            <person name="Bojanowski C.L."/>
            <person name="Crookes-Goodson W.J."/>
        </authorList>
    </citation>
    <scope>NUCLEOTIDE SEQUENCE [LARGE SCALE GENOMIC DNA]</scope>
    <source>
        <strain evidence="2 3">D216</strain>
    </source>
</reference>
<dbReference type="Proteomes" id="UP000319257">
    <property type="component" value="Unassembled WGS sequence"/>
</dbReference>
<sequence>MASPPDAYEATYNTQAVVLRSPRERMAAYDHELLETGAYADIEVVCGNRTWHVHRAILCMRCPWFDHKLGPYVSKPSEKTTIQLKESVEHVEWLMGFIYTGVCHPPQLEEEEFFFTTCIALYDLGAKFSLVELVDHALALLETHCSRQVTVFHDMARSSPRGFVDHEYLHGLLAGLEIAYKHELHRRRVRRILVDFIYLSQTWFLNSQPFLDYLHKRPKFGMDLLCKRTILIRPGGDFAA</sequence>
<gene>
    <name evidence="2" type="ORF">E0L32_003779</name>
</gene>
<dbReference type="AlphaFoldDB" id="A0A507B069"/>
<keyword evidence="3" id="KW-1185">Reference proteome</keyword>
<dbReference type="CDD" id="cd18186">
    <property type="entry name" value="BTB_POZ_ZBTB_KLHL-like"/>
    <property type="match status" value="1"/>
</dbReference>
<protein>
    <recommendedName>
        <fullName evidence="1">BTB domain-containing protein</fullName>
    </recommendedName>
</protein>
<name>A0A507B069_9PEZI</name>